<sequence>MSETLRTILSAWDGKDTGKLEALFESERANPVFVQALVGLCEIEDCQRSATWLLKRHFDLKGPPLPEDLTRQHLGLLAKISHWEAKLHVLQYFEKLQLSLAPYGELEGFVETGTRSDNKFVRAWAYYGLAVLALSYPEMIDRVRNILTDARDVETAGSVRVRIRKALEKLGN</sequence>
<evidence type="ECO:0000313" key="1">
    <source>
        <dbReference type="EMBL" id="WFE90296.1"/>
    </source>
</evidence>
<dbReference type="Proteomes" id="UP001209803">
    <property type="component" value="Chromosome"/>
</dbReference>
<evidence type="ECO:0000313" key="2">
    <source>
        <dbReference type="Proteomes" id="UP001209803"/>
    </source>
</evidence>
<keyword evidence="2" id="KW-1185">Reference proteome</keyword>
<evidence type="ECO:0008006" key="3">
    <source>
        <dbReference type="Google" id="ProtNLM"/>
    </source>
</evidence>
<gene>
    <name evidence="1" type="ORF">K1718_02790</name>
</gene>
<accession>A0ABY8F486</accession>
<proteinExistence type="predicted"/>
<reference evidence="1 2" key="1">
    <citation type="submission" date="2023-03" db="EMBL/GenBank/DDBJ databases">
        <title>Roseibium porphyridii sp. nov. and Roseibium rhodosorbium sp. nov. isolated from marine algae, Porphyridium cruentum and Rhodosorus marinus, respectively.</title>
        <authorList>
            <person name="Lee M.W."/>
            <person name="Choi B.J."/>
            <person name="Lee J.K."/>
            <person name="Choi D.G."/>
            <person name="Baek J.H."/>
            <person name="Bayburt H."/>
            <person name="Kim J.M."/>
            <person name="Han D.M."/>
            <person name="Kim K.H."/>
            <person name="Jeon C.O."/>
        </authorList>
    </citation>
    <scope>NUCLEOTIDE SEQUENCE [LARGE SCALE GENOMIC DNA]</scope>
    <source>
        <strain evidence="1 2">KMA01</strain>
    </source>
</reference>
<protein>
    <recommendedName>
        <fullName evidence="3">HEAT repeat domain-containing protein</fullName>
    </recommendedName>
</protein>
<organism evidence="1 2">
    <name type="scientific">Roseibium porphyridii</name>
    <dbReference type="NCBI Taxonomy" id="2866279"/>
    <lineage>
        <taxon>Bacteria</taxon>
        <taxon>Pseudomonadati</taxon>
        <taxon>Pseudomonadota</taxon>
        <taxon>Alphaproteobacteria</taxon>
        <taxon>Hyphomicrobiales</taxon>
        <taxon>Stappiaceae</taxon>
        <taxon>Roseibium</taxon>
    </lineage>
</organism>
<dbReference type="RefSeq" id="WP_265679824.1">
    <property type="nucleotide sequence ID" value="NZ_CP120863.1"/>
</dbReference>
<name>A0ABY8F486_9HYPH</name>
<dbReference type="EMBL" id="CP120863">
    <property type="protein sequence ID" value="WFE90296.1"/>
    <property type="molecule type" value="Genomic_DNA"/>
</dbReference>